<dbReference type="InterPro" id="IPR007278">
    <property type="entry name" value="DUF397"/>
</dbReference>
<dbReference type="Proteomes" id="UP001163064">
    <property type="component" value="Unassembled WGS sequence"/>
</dbReference>
<dbReference type="EMBL" id="JAPHNL010000108">
    <property type="protein sequence ID" value="MCX3060457.1"/>
    <property type="molecule type" value="Genomic_DNA"/>
</dbReference>
<dbReference type="Pfam" id="PF04149">
    <property type="entry name" value="DUF397"/>
    <property type="match status" value="1"/>
</dbReference>
<reference evidence="2" key="1">
    <citation type="submission" date="2022-10" db="EMBL/GenBank/DDBJ databases">
        <title>Streptomyces beihaiensis sp. nov., a chitin degrading actinobacterium, isolated from shrimp pond soil.</title>
        <authorList>
            <person name="Xie J."/>
            <person name="Shen N."/>
        </authorList>
    </citation>
    <scope>NUCLEOTIDE SEQUENCE</scope>
    <source>
        <strain evidence="2">GXMU-J5</strain>
    </source>
</reference>
<evidence type="ECO:0000313" key="3">
    <source>
        <dbReference type="Proteomes" id="UP001163064"/>
    </source>
</evidence>
<gene>
    <name evidence="2" type="ORF">OFY01_11945</name>
</gene>
<name>A0ABT3TTV2_9ACTN</name>
<keyword evidence="3" id="KW-1185">Reference proteome</keyword>
<sequence length="79" mass="8567">MPTAREDHAGRRGRRRSGDPCELAWFKSSYSSGGSEPDRVEVAHTPGAVHVRGSKDTDRPHCTVGGAARAEFVTYAAQR</sequence>
<feature type="domain" description="DUF397" evidence="1">
    <location>
        <begin position="23"/>
        <end position="75"/>
    </location>
</feature>
<organism evidence="2 3">
    <name type="scientific">Streptomyces beihaiensis</name>
    <dbReference type="NCBI Taxonomy" id="2984495"/>
    <lineage>
        <taxon>Bacteria</taxon>
        <taxon>Bacillati</taxon>
        <taxon>Actinomycetota</taxon>
        <taxon>Actinomycetes</taxon>
        <taxon>Kitasatosporales</taxon>
        <taxon>Streptomycetaceae</taxon>
        <taxon>Streptomyces</taxon>
    </lineage>
</organism>
<evidence type="ECO:0000313" key="2">
    <source>
        <dbReference type="EMBL" id="MCX3060457.1"/>
    </source>
</evidence>
<proteinExistence type="predicted"/>
<protein>
    <submittedName>
        <fullName evidence="2">DUF397 domain-containing protein</fullName>
    </submittedName>
</protein>
<evidence type="ECO:0000259" key="1">
    <source>
        <dbReference type="Pfam" id="PF04149"/>
    </source>
</evidence>
<accession>A0ABT3TTV2</accession>
<comment type="caution">
    <text evidence="2">The sequence shown here is derived from an EMBL/GenBank/DDBJ whole genome shotgun (WGS) entry which is preliminary data.</text>
</comment>